<accession>A0A9N9NYP0</accession>
<feature type="non-terminal residue" evidence="2">
    <location>
        <position position="101"/>
    </location>
</feature>
<evidence type="ECO:0000313" key="2">
    <source>
        <dbReference type="EMBL" id="CAG8785808.1"/>
    </source>
</evidence>
<dbReference type="AlphaFoldDB" id="A0A9N9NYP0"/>
<dbReference type="EMBL" id="CAJVPZ010056523">
    <property type="protein sequence ID" value="CAG8785808.1"/>
    <property type="molecule type" value="Genomic_DNA"/>
</dbReference>
<dbReference type="Proteomes" id="UP000789396">
    <property type="component" value="Unassembled WGS sequence"/>
</dbReference>
<feature type="coiled-coil region" evidence="1">
    <location>
        <begin position="39"/>
        <end position="66"/>
    </location>
</feature>
<reference evidence="2" key="1">
    <citation type="submission" date="2021-06" db="EMBL/GenBank/DDBJ databases">
        <authorList>
            <person name="Kallberg Y."/>
            <person name="Tangrot J."/>
            <person name="Rosling A."/>
        </authorList>
    </citation>
    <scope>NUCLEOTIDE SEQUENCE</scope>
    <source>
        <strain evidence="2">IN212</strain>
    </source>
</reference>
<keyword evidence="1" id="KW-0175">Coiled coil</keyword>
<organism evidence="2 3">
    <name type="scientific">Racocetra fulgida</name>
    <dbReference type="NCBI Taxonomy" id="60492"/>
    <lineage>
        <taxon>Eukaryota</taxon>
        <taxon>Fungi</taxon>
        <taxon>Fungi incertae sedis</taxon>
        <taxon>Mucoromycota</taxon>
        <taxon>Glomeromycotina</taxon>
        <taxon>Glomeromycetes</taxon>
        <taxon>Diversisporales</taxon>
        <taxon>Gigasporaceae</taxon>
        <taxon>Racocetra</taxon>
    </lineage>
</organism>
<name>A0A9N9NYP0_9GLOM</name>
<gene>
    <name evidence="2" type="ORF">RFULGI_LOCUS16243</name>
</gene>
<keyword evidence="3" id="KW-1185">Reference proteome</keyword>
<sequence>LVLPNDNLTKLVERIEDYWDDKERHPKEGCTHVIINSPYLILKREIQIKDSEIDELREKVERLSLQRQEPNILKRVYLRGEIKEGNEVKYGNDHICFLSMT</sequence>
<evidence type="ECO:0000256" key="1">
    <source>
        <dbReference type="SAM" id="Coils"/>
    </source>
</evidence>
<feature type="non-terminal residue" evidence="2">
    <location>
        <position position="1"/>
    </location>
</feature>
<proteinExistence type="predicted"/>
<evidence type="ECO:0000313" key="3">
    <source>
        <dbReference type="Proteomes" id="UP000789396"/>
    </source>
</evidence>
<dbReference type="OrthoDB" id="2374359at2759"/>
<comment type="caution">
    <text evidence="2">The sequence shown here is derived from an EMBL/GenBank/DDBJ whole genome shotgun (WGS) entry which is preliminary data.</text>
</comment>
<protein>
    <submittedName>
        <fullName evidence="2">9057_t:CDS:1</fullName>
    </submittedName>
</protein>